<dbReference type="GO" id="GO:0004298">
    <property type="term" value="F:threonine-type endopeptidase activity"/>
    <property type="evidence" value="ECO:0007669"/>
    <property type="project" value="UniProtKB-KW"/>
</dbReference>
<dbReference type="EMBL" id="GDID01003174">
    <property type="protein sequence ID" value="JAP93432.1"/>
    <property type="molecule type" value="Transcribed_RNA"/>
</dbReference>
<dbReference type="CDD" id="cd03763">
    <property type="entry name" value="proteasome_beta_type_7"/>
    <property type="match status" value="1"/>
</dbReference>
<dbReference type="GO" id="GO:0005737">
    <property type="term" value="C:cytoplasm"/>
    <property type="evidence" value="ECO:0007669"/>
    <property type="project" value="UniProtKB-SubCell"/>
</dbReference>
<keyword evidence="5" id="KW-0378">Hydrolase</keyword>
<evidence type="ECO:0000256" key="3">
    <source>
        <dbReference type="ARBA" id="ARBA00022670"/>
    </source>
</evidence>
<comment type="function">
    <text evidence="9">Component of the proteasome, a multicatalytic proteinase complex which is characterized by its ability to cleave peptides with Arg, Phe, Tyr, Leu, and Glu adjacent to the leaving group at neutral or slightly basic pH. The proteasome has an ATP-dependent proteolytic activity.</text>
</comment>
<name>A0A146K994_9EUKA</name>
<sequence>ALQQQYAFDFSDQVRYGDLKKQMQQQFVKTGTTICGLIFDGGVVIAADTRSTGGHIVADRNCKKIHFISDKIYCCGAGTAADTFAVTDMARDQLALLSMKTGRQPLVGVAKHIMCNHLFRYQGGVSAALVMGGVDSQGFHLVAIAPHGSYDHLPYATLGSGSLAAQSVLDTQYKPNLSRQEAIDLAVRAIEAGIINDMGSGSNVDCCIITQEQTEFIRSIKKTGTESAGKSKEFI</sequence>
<evidence type="ECO:0000256" key="4">
    <source>
        <dbReference type="ARBA" id="ARBA00022698"/>
    </source>
</evidence>
<comment type="subcellular location">
    <subcellularLocation>
        <location evidence="9">Cytoplasm</location>
    </subcellularLocation>
    <subcellularLocation>
        <location evidence="9">Nucleus</location>
    </subcellularLocation>
</comment>
<dbReference type="InterPro" id="IPR000243">
    <property type="entry name" value="Pept_T1A_subB"/>
</dbReference>
<organism evidence="10">
    <name type="scientific">Trepomonas sp. PC1</name>
    <dbReference type="NCBI Taxonomy" id="1076344"/>
    <lineage>
        <taxon>Eukaryota</taxon>
        <taxon>Metamonada</taxon>
        <taxon>Diplomonadida</taxon>
        <taxon>Hexamitidae</taxon>
        <taxon>Hexamitinae</taxon>
        <taxon>Trepomonas</taxon>
    </lineage>
</organism>
<dbReference type="InterPro" id="IPR001353">
    <property type="entry name" value="Proteasome_sua/b"/>
</dbReference>
<evidence type="ECO:0000313" key="10">
    <source>
        <dbReference type="EMBL" id="JAP93432.1"/>
    </source>
</evidence>
<dbReference type="GO" id="GO:0005839">
    <property type="term" value="C:proteasome core complex"/>
    <property type="evidence" value="ECO:0007669"/>
    <property type="project" value="InterPro"/>
</dbReference>
<evidence type="ECO:0000256" key="7">
    <source>
        <dbReference type="ARBA" id="ARBA00023242"/>
    </source>
</evidence>
<evidence type="ECO:0000256" key="8">
    <source>
        <dbReference type="PIRSR" id="PIRSR600243-1"/>
    </source>
</evidence>
<dbReference type="GO" id="GO:0005634">
    <property type="term" value="C:nucleus"/>
    <property type="evidence" value="ECO:0007669"/>
    <property type="project" value="UniProtKB-SubCell"/>
</dbReference>
<dbReference type="PROSITE" id="PS51476">
    <property type="entry name" value="PROTEASOME_BETA_2"/>
    <property type="match status" value="1"/>
</dbReference>
<evidence type="ECO:0000256" key="2">
    <source>
        <dbReference type="ARBA" id="ARBA00022490"/>
    </source>
</evidence>
<keyword evidence="7 9" id="KW-0539">Nucleus</keyword>
<dbReference type="Gene3D" id="3.60.20.10">
    <property type="entry name" value="Glutamine Phosphoribosylpyrophosphate, subunit 1, domain 1"/>
    <property type="match status" value="1"/>
</dbReference>
<feature type="active site" description="Nucleophile" evidence="8">
    <location>
        <position position="32"/>
    </location>
</feature>
<dbReference type="SUPFAM" id="SSF56235">
    <property type="entry name" value="N-terminal nucleophile aminohydrolases (Ntn hydrolases)"/>
    <property type="match status" value="1"/>
</dbReference>
<keyword evidence="4" id="KW-0888">Threonine protease</keyword>
<evidence type="ECO:0000256" key="5">
    <source>
        <dbReference type="ARBA" id="ARBA00022801"/>
    </source>
</evidence>
<dbReference type="GO" id="GO:0051603">
    <property type="term" value="P:proteolysis involved in protein catabolic process"/>
    <property type="evidence" value="ECO:0007669"/>
    <property type="project" value="InterPro"/>
</dbReference>
<reference evidence="10" key="1">
    <citation type="submission" date="2015-07" db="EMBL/GenBank/DDBJ databases">
        <title>Adaptation to a free-living lifestyle via gene acquisitions in the diplomonad Trepomonas sp. PC1.</title>
        <authorList>
            <person name="Xu F."/>
            <person name="Jerlstrom-Hultqvist J."/>
            <person name="Kolisko M."/>
            <person name="Simpson A.G.B."/>
            <person name="Roger A.J."/>
            <person name="Svard S.G."/>
            <person name="Andersson J.O."/>
        </authorList>
    </citation>
    <scope>NUCLEOTIDE SEQUENCE</scope>
    <source>
        <strain evidence="10">PC1</strain>
    </source>
</reference>
<dbReference type="InterPro" id="IPR029055">
    <property type="entry name" value="Ntn_hydrolases_N"/>
</dbReference>
<keyword evidence="6 9" id="KW-0647">Proteasome</keyword>
<dbReference type="AlphaFoldDB" id="A0A146K994"/>
<dbReference type="PRINTS" id="PR00141">
    <property type="entry name" value="PROTEASOME"/>
</dbReference>
<proteinExistence type="inferred from homology"/>
<keyword evidence="3" id="KW-0645">Protease</keyword>
<evidence type="ECO:0000256" key="6">
    <source>
        <dbReference type="ARBA" id="ARBA00022942"/>
    </source>
</evidence>
<protein>
    <recommendedName>
        <fullName evidence="9">Proteasome subunit beta</fullName>
    </recommendedName>
</protein>
<dbReference type="PANTHER" id="PTHR32194">
    <property type="entry name" value="METALLOPROTEASE TLDD"/>
    <property type="match status" value="1"/>
</dbReference>
<evidence type="ECO:0000256" key="1">
    <source>
        <dbReference type="ARBA" id="ARBA00001198"/>
    </source>
</evidence>
<evidence type="ECO:0000256" key="9">
    <source>
        <dbReference type="RuleBase" id="RU004203"/>
    </source>
</evidence>
<dbReference type="InterPro" id="IPR016050">
    <property type="entry name" value="Proteasome_bsu_CS"/>
</dbReference>
<dbReference type="PANTHER" id="PTHR32194:SF4">
    <property type="entry name" value="PROTEASOME SUBUNIT BETA TYPE-7"/>
    <property type="match status" value="1"/>
</dbReference>
<gene>
    <name evidence="10" type="ORF">TPC1_14289</name>
</gene>
<dbReference type="PROSITE" id="PS00854">
    <property type="entry name" value="PROTEASOME_BETA_1"/>
    <property type="match status" value="1"/>
</dbReference>
<comment type="similarity">
    <text evidence="9">Belongs to the peptidase T1B family.</text>
</comment>
<comment type="subunit">
    <text evidence="9">Component of the proteasome complex.</text>
</comment>
<keyword evidence="2 9" id="KW-0963">Cytoplasm</keyword>
<dbReference type="Pfam" id="PF00227">
    <property type="entry name" value="Proteasome"/>
    <property type="match status" value="1"/>
</dbReference>
<comment type="catalytic activity">
    <reaction evidence="1">
        <text>Cleavage of peptide bonds with very broad specificity.</text>
        <dbReference type="EC" id="3.4.25.1"/>
    </reaction>
</comment>
<dbReference type="InterPro" id="IPR023333">
    <property type="entry name" value="Proteasome_suB-type"/>
</dbReference>
<feature type="non-terminal residue" evidence="10">
    <location>
        <position position="1"/>
    </location>
</feature>
<accession>A0A146K994</accession>